<dbReference type="GO" id="GO:0000156">
    <property type="term" value="F:phosphorelay response regulator activity"/>
    <property type="evidence" value="ECO:0007669"/>
    <property type="project" value="TreeGrafter"/>
</dbReference>
<keyword evidence="8" id="KW-0418">Kinase</keyword>
<protein>
    <recommendedName>
        <fullName evidence="3">histidine kinase</fullName>
        <ecNumber evidence="3">2.7.13.3</ecNumber>
    </recommendedName>
</protein>
<evidence type="ECO:0000256" key="2">
    <source>
        <dbReference type="ARBA" id="ARBA00004141"/>
    </source>
</evidence>
<gene>
    <name evidence="17" type="ORF">KDA_42180</name>
</gene>
<evidence type="ECO:0000256" key="10">
    <source>
        <dbReference type="ARBA" id="ARBA00022989"/>
    </source>
</evidence>
<dbReference type="SMART" id="SM00091">
    <property type="entry name" value="PAS"/>
    <property type="match status" value="3"/>
</dbReference>
<evidence type="ECO:0000256" key="4">
    <source>
        <dbReference type="ARBA" id="ARBA00022553"/>
    </source>
</evidence>
<dbReference type="Gene3D" id="3.30.565.10">
    <property type="entry name" value="Histidine kinase-like ATPase, C-terminal domain"/>
    <property type="match status" value="1"/>
</dbReference>
<feature type="domain" description="PAS" evidence="15">
    <location>
        <begin position="177"/>
        <end position="247"/>
    </location>
</feature>
<dbReference type="Pfam" id="PF08448">
    <property type="entry name" value="PAS_4"/>
    <property type="match status" value="2"/>
</dbReference>
<dbReference type="InterPro" id="IPR036097">
    <property type="entry name" value="HisK_dim/P_sf"/>
</dbReference>
<evidence type="ECO:0000313" key="17">
    <source>
        <dbReference type="EMBL" id="GCE28734.1"/>
    </source>
</evidence>
<keyword evidence="6" id="KW-0812">Transmembrane</keyword>
<keyword evidence="9" id="KW-0067">ATP-binding</keyword>
<feature type="region of interest" description="Disordered" evidence="13">
    <location>
        <begin position="1"/>
        <end position="26"/>
    </location>
</feature>
<dbReference type="GO" id="GO:0005524">
    <property type="term" value="F:ATP binding"/>
    <property type="evidence" value="ECO:0007669"/>
    <property type="project" value="UniProtKB-KW"/>
</dbReference>
<dbReference type="SMART" id="SM00387">
    <property type="entry name" value="HATPase_c"/>
    <property type="match status" value="1"/>
</dbReference>
<feature type="domain" description="PAC" evidence="16">
    <location>
        <begin position="250"/>
        <end position="302"/>
    </location>
</feature>
<dbReference type="InterPro" id="IPR036890">
    <property type="entry name" value="HATPase_C_sf"/>
</dbReference>
<comment type="subcellular location">
    <subcellularLocation>
        <location evidence="2">Membrane</location>
        <topology evidence="2">Multi-pass membrane protein</topology>
    </subcellularLocation>
</comment>
<evidence type="ECO:0000256" key="5">
    <source>
        <dbReference type="ARBA" id="ARBA00022679"/>
    </source>
</evidence>
<sequence length="662" mass="75558">MMQQPPDGMPATSIETSEQFSREVTGHESGKNLMSLLDTLGAAVSTIDRQWRYTYVNPLAAALLGRPQQALLGQLVWDLLPETIADCFATEARLASQENTVRQFEGWYPALNCWFESRIYPSPAGILVVSQDISAQKKNELSATFLADVEEQFSPLSPSQNILQSAQWLEHAQARESEARFRTLADNISQLAWMADQSGWIFWYNQRWYDYTGTTLQEMQGWGWQKVHHPDHVQRVREKFRHYLAIGEIWEDTFPLRGKDGEYRWFLSRAIPLKDEKGRVLRWFGTNTDVTEQWQAEEALRQLTMQQEATLAQLDSLLQHAPVGMAFFDLQHRYLRINDFLADINGVPTHEHIGKTVKEVLPDLATFIDVILDDIVKTHQPFMNLEVVGKTPKVPGITRYWLTCYYPVMDKANREVESIGAIIMEISDRKKMEQQKDEFIGVASHELKTPVTSLKAYAQLLERRFRKDGDTHAASLLQKMGLQLNKLTTLVEELLDVTKIENGQLQLHFSSFDSNTLINEVVEETQRVATRQRIVRDLTDSVTLMADRDRIGQVLTNLLTNAIKYSPQADTILVHTVCAEDKLIISVRDFGIGIAKEKQSKLFERFFRVEGESQLTYPGLGLGLYISAEFVKRHHGSIWIESEPGQGTTVSFSLPLSLPDQP</sequence>
<dbReference type="FunFam" id="3.30.450.20:FF:000099">
    <property type="entry name" value="Sensory box sensor histidine kinase"/>
    <property type="match status" value="1"/>
</dbReference>
<dbReference type="CDD" id="cd00130">
    <property type="entry name" value="PAS"/>
    <property type="match status" value="2"/>
</dbReference>
<keyword evidence="4" id="KW-0597">Phosphoprotein</keyword>
<dbReference type="InterPro" id="IPR000014">
    <property type="entry name" value="PAS"/>
</dbReference>
<keyword evidence="10" id="KW-1133">Transmembrane helix</keyword>
<evidence type="ECO:0000256" key="8">
    <source>
        <dbReference type="ARBA" id="ARBA00022777"/>
    </source>
</evidence>
<evidence type="ECO:0000256" key="3">
    <source>
        <dbReference type="ARBA" id="ARBA00012438"/>
    </source>
</evidence>
<dbReference type="Pfam" id="PF02518">
    <property type="entry name" value="HATPase_c"/>
    <property type="match status" value="1"/>
</dbReference>
<evidence type="ECO:0000259" key="14">
    <source>
        <dbReference type="PROSITE" id="PS50109"/>
    </source>
</evidence>
<dbReference type="Pfam" id="PF00512">
    <property type="entry name" value="HisKA"/>
    <property type="match status" value="1"/>
</dbReference>
<dbReference type="EMBL" id="BIFT01000001">
    <property type="protein sequence ID" value="GCE28734.1"/>
    <property type="molecule type" value="Genomic_DNA"/>
</dbReference>
<keyword evidence="7" id="KW-0547">Nucleotide-binding</keyword>
<dbReference type="OrthoDB" id="140857at2"/>
<feature type="domain" description="PAS" evidence="15">
    <location>
        <begin position="29"/>
        <end position="74"/>
    </location>
</feature>
<dbReference type="FunFam" id="3.30.565.10:FF:000006">
    <property type="entry name" value="Sensor histidine kinase WalK"/>
    <property type="match status" value="1"/>
</dbReference>
<organism evidence="17 18">
    <name type="scientific">Dictyobacter alpinus</name>
    <dbReference type="NCBI Taxonomy" id="2014873"/>
    <lineage>
        <taxon>Bacteria</taxon>
        <taxon>Bacillati</taxon>
        <taxon>Chloroflexota</taxon>
        <taxon>Ktedonobacteria</taxon>
        <taxon>Ktedonobacterales</taxon>
        <taxon>Dictyobacteraceae</taxon>
        <taxon>Dictyobacter</taxon>
    </lineage>
</organism>
<dbReference type="CDD" id="cd00082">
    <property type="entry name" value="HisKA"/>
    <property type="match status" value="1"/>
</dbReference>
<evidence type="ECO:0000256" key="1">
    <source>
        <dbReference type="ARBA" id="ARBA00000085"/>
    </source>
</evidence>
<accession>A0A402BBM6</accession>
<feature type="domain" description="Histidine kinase" evidence="14">
    <location>
        <begin position="442"/>
        <end position="658"/>
    </location>
</feature>
<evidence type="ECO:0000259" key="16">
    <source>
        <dbReference type="PROSITE" id="PS50113"/>
    </source>
</evidence>
<dbReference type="InterPro" id="IPR013656">
    <property type="entry name" value="PAS_4"/>
</dbReference>
<dbReference type="InterPro" id="IPR003594">
    <property type="entry name" value="HATPase_dom"/>
</dbReference>
<dbReference type="GO" id="GO:0016020">
    <property type="term" value="C:membrane"/>
    <property type="evidence" value="ECO:0007669"/>
    <property type="project" value="UniProtKB-SubCell"/>
</dbReference>
<dbReference type="PANTHER" id="PTHR42878">
    <property type="entry name" value="TWO-COMPONENT HISTIDINE KINASE"/>
    <property type="match status" value="1"/>
</dbReference>
<evidence type="ECO:0000259" key="15">
    <source>
        <dbReference type="PROSITE" id="PS50112"/>
    </source>
</evidence>
<dbReference type="InterPro" id="IPR005467">
    <property type="entry name" value="His_kinase_dom"/>
</dbReference>
<evidence type="ECO:0000256" key="11">
    <source>
        <dbReference type="ARBA" id="ARBA00023012"/>
    </source>
</evidence>
<reference evidence="18" key="1">
    <citation type="submission" date="2018-12" db="EMBL/GenBank/DDBJ databases">
        <title>Tengunoibacter tsumagoiensis gen. nov., sp. nov., Dictyobacter kobayashii sp. nov., D. alpinus sp. nov., and D. joshuensis sp. nov. and description of Dictyobacteraceae fam. nov. within the order Ktedonobacterales isolated from Tengu-no-mugimeshi.</title>
        <authorList>
            <person name="Wang C.M."/>
            <person name="Zheng Y."/>
            <person name="Sakai Y."/>
            <person name="Toyoda A."/>
            <person name="Minakuchi Y."/>
            <person name="Abe K."/>
            <person name="Yokota A."/>
            <person name="Yabe S."/>
        </authorList>
    </citation>
    <scope>NUCLEOTIDE SEQUENCE [LARGE SCALE GENOMIC DNA]</scope>
    <source>
        <strain evidence="18">Uno16</strain>
    </source>
</reference>
<comment type="caution">
    <text evidence="17">The sequence shown here is derived from an EMBL/GenBank/DDBJ whole genome shotgun (WGS) entry which is preliminary data.</text>
</comment>
<dbReference type="PROSITE" id="PS50109">
    <property type="entry name" value="HIS_KIN"/>
    <property type="match status" value="1"/>
</dbReference>
<evidence type="ECO:0000256" key="6">
    <source>
        <dbReference type="ARBA" id="ARBA00022692"/>
    </source>
</evidence>
<dbReference type="Proteomes" id="UP000287171">
    <property type="component" value="Unassembled WGS sequence"/>
</dbReference>
<dbReference type="InterPro" id="IPR050351">
    <property type="entry name" value="BphY/WalK/GraS-like"/>
</dbReference>
<dbReference type="SUPFAM" id="SSF47384">
    <property type="entry name" value="Homodimeric domain of signal transducing histidine kinase"/>
    <property type="match status" value="1"/>
</dbReference>
<dbReference type="Gene3D" id="1.10.287.130">
    <property type="match status" value="1"/>
</dbReference>
<dbReference type="InterPro" id="IPR000700">
    <property type="entry name" value="PAS-assoc_C"/>
</dbReference>
<dbReference type="PROSITE" id="PS50112">
    <property type="entry name" value="PAS"/>
    <property type="match status" value="2"/>
</dbReference>
<keyword evidence="5" id="KW-0808">Transferase</keyword>
<dbReference type="PANTHER" id="PTHR42878:SF7">
    <property type="entry name" value="SENSOR HISTIDINE KINASE GLRK"/>
    <property type="match status" value="1"/>
</dbReference>
<dbReference type="InterPro" id="IPR004358">
    <property type="entry name" value="Sig_transdc_His_kin-like_C"/>
</dbReference>
<keyword evidence="11" id="KW-0902">Two-component regulatory system</keyword>
<proteinExistence type="predicted"/>
<dbReference type="AlphaFoldDB" id="A0A402BBM6"/>
<dbReference type="InterPro" id="IPR001610">
    <property type="entry name" value="PAC"/>
</dbReference>
<dbReference type="Pfam" id="PF08447">
    <property type="entry name" value="PAS_3"/>
    <property type="match status" value="1"/>
</dbReference>
<comment type="catalytic activity">
    <reaction evidence="1">
        <text>ATP + protein L-histidine = ADP + protein N-phospho-L-histidine.</text>
        <dbReference type="EC" id="2.7.13.3"/>
    </reaction>
</comment>
<dbReference type="GO" id="GO:0000155">
    <property type="term" value="F:phosphorelay sensor kinase activity"/>
    <property type="evidence" value="ECO:0007669"/>
    <property type="project" value="InterPro"/>
</dbReference>
<dbReference type="SUPFAM" id="SSF55785">
    <property type="entry name" value="PYP-like sensor domain (PAS domain)"/>
    <property type="match status" value="3"/>
</dbReference>
<dbReference type="PROSITE" id="PS50113">
    <property type="entry name" value="PAC"/>
    <property type="match status" value="1"/>
</dbReference>
<dbReference type="Gene3D" id="3.30.450.20">
    <property type="entry name" value="PAS domain"/>
    <property type="match status" value="3"/>
</dbReference>
<keyword evidence="18" id="KW-1185">Reference proteome</keyword>
<dbReference type="SMART" id="SM00086">
    <property type="entry name" value="PAC"/>
    <property type="match status" value="1"/>
</dbReference>
<evidence type="ECO:0000313" key="18">
    <source>
        <dbReference type="Proteomes" id="UP000287171"/>
    </source>
</evidence>
<evidence type="ECO:0000256" key="9">
    <source>
        <dbReference type="ARBA" id="ARBA00022840"/>
    </source>
</evidence>
<dbReference type="GO" id="GO:0030295">
    <property type="term" value="F:protein kinase activator activity"/>
    <property type="evidence" value="ECO:0007669"/>
    <property type="project" value="TreeGrafter"/>
</dbReference>
<evidence type="ECO:0000256" key="12">
    <source>
        <dbReference type="ARBA" id="ARBA00023136"/>
    </source>
</evidence>
<dbReference type="InterPro" id="IPR003661">
    <property type="entry name" value="HisK_dim/P_dom"/>
</dbReference>
<dbReference type="FunFam" id="1.10.287.130:FF:000001">
    <property type="entry name" value="Two-component sensor histidine kinase"/>
    <property type="match status" value="1"/>
</dbReference>
<name>A0A402BBM6_9CHLR</name>
<dbReference type="EC" id="2.7.13.3" evidence="3"/>
<dbReference type="SUPFAM" id="SSF55874">
    <property type="entry name" value="ATPase domain of HSP90 chaperone/DNA topoisomerase II/histidine kinase"/>
    <property type="match status" value="1"/>
</dbReference>
<dbReference type="GO" id="GO:0007234">
    <property type="term" value="P:osmosensory signaling via phosphorelay pathway"/>
    <property type="evidence" value="ECO:0007669"/>
    <property type="project" value="TreeGrafter"/>
</dbReference>
<dbReference type="InterPro" id="IPR013655">
    <property type="entry name" value="PAS_fold_3"/>
</dbReference>
<dbReference type="InterPro" id="IPR035965">
    <property type="entry name" value="PAS-like_dom_sf"/>
</dbReference>
<dbReference type="NCBIfam" id="TIGR00229">
    <property type="entry name" value="sensory_box"/>
    <property type="match status" value="1"/>
</dbReference>
<dbReference type="SMART" id="SM00388">
    <property type="entry name" value="HisKA"/>
    <property type="match status" value="1"/>
</dbReference>
<dbReference type="PRINTS" id="PR00344">
    <property type="entry name" value="BCTRLSENSOR"/>
</dbReference>
<dbReference type="RefSeq" id="WP_126628915.1">
    <property type="nucleotide sequence ID" value="NZ_BIFT01000001.1"/>
</dbReference>
<dbReference type="CDD" id="cd00075">
    <property type="entry name" value="HATPase"/>
    <property type="match status" value="1"/>
</dbReference>
<keyword evidence="12" id="KW-0472">Membrane</keyword>
<evidence type="ECO:0000256" key="13">
    <source>
        <dbReference type="SAM" id="MobiDB-lite"/>
    </source>
</evidence>
<evidence type="ECO:0000256" key="7">
    <source>
        <dbReference type="ARBA" id="ARBA00022741"/>
    </source>
</evidence>